<protein>
    <submittedName>
        <fullName evidence="1">Uncharacterized protein</fullName>
    </submittedName>
</protein>
<name>A0A7W9HCD3_9ACTN</name>
<organism evidence="1 2">
    <name type="scientific">Streptomyces caelestis</name>
    <dbReference type="NCBI Taxonomy" id="36816"/>
    <lineage>
        <taxon>Bacteria</taxon>
        <taxon>Bacillati</taxon>
        <taxon>Actinomycetota</taxon>
        <taxon>Actinomycetes</taxon>
        <taxon>Kitasatosporales</taxon>
        <taxon>Streptomycetaceae</taxon>
        <taxon>Streptomyces</taxon>
    </lineage>
</organism>
<evidence type="ECO:0000313" key="2">
    <source>
        <dbReference type="Proteomes" id="UP000590647"/>
    </source>
</evidence>
<reference evidence="1 2" key="1">
    <citation type="submission" date="2020-08" db="EMBL/GenBank/DDBJ databases">
        <title>Sequencing the genomes of 1000 actinobacteria strains.</title>
        <authorList>
            <person name="Klenk H.-P."/>
        </authorList>
    </citation>
    <scope>NUCLEOTIDE SEQUENCE [LARGE SCALE GENOMIC DNA]</scope>
    <source>
        <strain evidence="1 2">DSM 40084</strain>
    </source>
</reference>
<accession>A0A7W9HCD3</accession>
<dbReference type="Proteomes" id="UP000590647">
    <property type="component" value="Unassembled WGS sequence"/>
</dbReference>
<sequence length="87" mass="9357">MATAETGDGRLEEFLADPETSALDLTTAAARCTRALGLQHSVVCLADLQQRRLVPLTDVAPPLLVDDSLAGWTHRTRSPRVEESESG</sequence>
<dbReference type="EMBL" id="JACHNE010000001">
    <property type="protein sequence ID" value="MBB5799344.1"/>
    <property type="molecule type" value="Genomic_DNA"/>
</dbReference>
<dbReference type="RefSeq" id="WP_184991608.1">
    <property type="nucleotide sequence ID" value="NZ_JACHNE010000001.1"/>
</dbReference>
<dbReference type="AlphaFoldDB" id="A0A7W9HCD3"/>
<proteinExistence type="predicted"/>
<gene>
    <name evidence="1" type="ORF">HDA41_007308</name>
</gene>
<comment type="caution">
    <text evidence="1">The sequence shown here is derived from an EMBL/GenBank/DDBJ whole genome shotgun (WGS) entry which is preliminary data.</text>
</comment>
<keyword evidence="2" id="KW-1185">Reference proteome</keyword>
<evidence type="ECO:0000313" key="1">
    <source>
        <dbReference type="EMBL" id="MBB5799344.1"/>
    </source>
</evidence>